<dbReference type="InterPro" id="IPR036770">
    <property type="entry name" value="Ankyrin_rpt-contain_sf"/>
</dbReference>
<keyword evidence="1" id="KW-0677">Repeat</keyword>
<keyword evidence="2 3" id="KW-0040">ANK repeat</keyword>
<dbReference type="EMBL" id="ML976788">
    <property type="protein sequence ID" value="KAF1964450.1"/>
    <property type="molecule type" value="Genomic_DNA"/>
</dbReference>
<dbReference type="GO" id="GO:0085020">
    <property type="term" value="P:protein K6-linked ubiquitination"/>
    <property type="evidence" value="ECO:0007669"/>
    <property type="project" value="TreeGrafter"/>
</dbReference>
<dbReference type="PANTHER" id="PTHR24171">
    <property type="entry name" value="ANKYRIN REPEAT DOMAIN-CONTAINING PROTEIN 39-RELATED"/>
    <property type="match status" value="1"/>
</dbReference>
<proteinExistence type="predicted"/>
<evidence type="ECO:0000313" key="5">
    <source>
        <dbReference type="Proteomes" id="UP000800036"/>
    </source>
</evidence>
<dbReference type="OrthoDB" id="3945980at2759"/>
<dbReference type="Gene3D" id="1.25.40.20">
    <property type="entry name" value="Ankyrin repeat-containing domain"/>
    <property type="match status" value="1"/>
</dbReference>
<dbReference type="Pfam" id="PF12796">
    <property type="entry name" value="Ank_2"/>
    <property type="match status" value="1"/>
</dbReference>
<feature type="non-terminal residue" evidence="4">
    <location>
        <position position="82"/>
    </location>
</feature>
<dbReference type="InterPro" id="IPR002110">
    <property type="entry name" value="Ankyrin_rpt"/>
</dbReference>
<feature type="repeat" description="ANK" evidence="3">
    <location>
        <begin position="20"/>
        <end position="52"/>
    </location>
</feature>
<dbReference type="PROSITE" id="PS50088">
    <property type="entry name" value="ANK_REPEAT"/>
    <property type="match status" value="2"/>
</dbReference>
<dbReference type="AlphaFoldDB" id="A0A6A5UJD0"/>
<name>A0A6A5UJD0_9PLEO</name>
<dbReference type="PROSITE" id="PS50297">
    <property type="entry name" value="ANK_REP_REGION"/>
    <property type="match status" value="2"/>
</dbReference>
<gene>
    <name evidence="4" type="ORF">BU23DRAFT_433471</name>
</gene>
<sequence length="82" mass="8764">TSPVKAMVDQGADLNVQSSAKDTALHYACESGNLEIIELLIDHGCKFDLERNTTGYTPLMIATREGTLATVEVLVKAGANLE</sequence>
<feature type="non-terminal residue" evidence="4">
    <location>
        <position position="1"/>
    </location>
</feature>
<accession>A0A6A5UJD0</accession>
<dbReference type="GO" id="GO:0004842">
    <property type="term" value="F:ubiquitin-protein transferase activity"/>
    <property type="evidence" value="ECO:0007669"/>
    <property type="project" value="TreeGrafter"/>
</dbReference>
<evidence type="ECO:0000313" key="4">
    <source>
        <dbReference type="EMBL" id="KAF1964450.1"/>
    </source>
</evidence>
<dbReference type="PANTHER" id="PTHR24171:SF8">
    <property type="entry name" value="BRCA1-ASSOCIATED RING DOMAIN PROTEIN 1"/>
    <property type="match status" value="1"/>
</dbReference>
<evidence type="ECO:0000256" key="2">
    <source>
        <dbReference type="ARBA" id="ARBA00023043"/>
    </source>
</evidence>
<dbReference type="Proteomes" id="UP000800036">
    <property type="component" value="Unassembled WGS sequence"/>
</dbReference>
<feature type="repeat" description="ANK" evidence="3">
    <location>
        <begin position="54"/>
        <end position="82"/>
    </location>
</feature>
<reference evidence="4" key="1">
    <citation type="journal article" date="2020" name="Stud. Mycol.">
        <title>101 Dothideomycetes genomes: a test case for predicting lifestyles and emergence of pathogens.</title>
        <authorList>
            <person name="Haridas S."/>
            <person name="Albert R."/>
            <person name="Binder M."/>
            <person name="Bloem J."/>
            <person name="Labutti K."/>
            <person name="Salamov A."/>
            <person name="Andreopoulos B."/>
            <person name="Baker S."/>
            <person name="Barry K."/>
            <person name="Bills G."/>
            <person name="Bluhm B."/>
            <person name="Cannon C."/>
            <person name="Castanera R."/>
            <person name="Culley D."/>
            <person name="Daum C."/>
            <person name="Ezra D."/>
            <person name="Gonzalez J."/>
            <person name="Henrissat B."/>
            <person name="Kuo A."/>
            <person name="Liang C."/>
            <person name="Lipzen A."/>
            <person name="Lutzoni F."/>
            <person name="Magnuson J."/>
            <person name="Mondo S."/>
            <person name="Nolan M."/>
            <person name="Ohm R."/>
            <person name="Pangilinan J."/>
            <person name="Park H.-J."/>
            <person name="Ramirez L."/>
            <person name="Alfaro M."/>
            <person name="Sun H."/>
            <person name="Tritt A."/>
            <person name="Yoshinaga Y."/>
            <person name="Zwiers L.-H."/>
            <person name="Turgeon B."/>
            <person name="Goodwin S."/>
            <person name="Spatafora J."/>
            <person name="Crous P."/>
            <person name="Grigoriev I."/>
        </authorList>
    </citation>
    <scope>NUCLEOTIDE SEQUENCE</scope>
    <source>
        <strain evidence="4">CBS 107.79</strain>
    </source>
</reference>
<dbReference type="SMART" id="SM00248">
    <property type="entry name" value="ANK"/>
    <property type="match status" value="2"/>
</dbReference>
<protein>
    <submittedName>
        <fullName evidence="4">Ankyrin</fullName>
    </submittedName>
</protein>
<keyword evidence="5" id="KW-1185">Reference proteome</keyword>
<evidence type="ECO:0000256" key="3">
    <source>
        <dbReference type="PROSITE-ProRule" id="PRU00023"/>
    </source>
</evidence>
<evidence type="ECO:0000256" key="1">
    <source>
        <dbReference type="ARBA" id="ARBA00022737"/>
    </source>
</evidence>
<dbReference type="SUPFAM" id="SSF48403">
    <property type="entry name" value="Ankyrin repeat"/>
    <property type="match status" value="1"/>
</dbReference>
<organism evidence="4 5">
    <name type="scientific">Bimuria novae-zelandiae CBS 107.79</name>
    <dbReference type="NCBI Taxonomy" id="1447943"/>
    <lineage>
        <taxon>Eukaryota</taxon>
        <taxon>Fungi</taxon>
        <taxon>Dikarya</taxon>
        <taxon>Ascomycota</taxon>
        <taxon>Pezizomycotina</taxon>
        <taxon>Dothideomycetes</taxon>
        <taxon>Pleosporomycetidae</taxon>
        <taxon>Pleosporales</taxon>
        <taxon>Massarineae</taxon>
        <taxon>Didymosphaeriaceae</taxon>
        <taxon>Bimuria</taxon>
    </lineage>
</organism>
<dbReference type="PRINTS" id="PR01415">
    <property type="entry name" value="ANKYRIN"/>
</dbReference>